<organism evidence="9 10">
    <name type="scientific">Lagenidium giganteum</name>
    <dbReference type="NCBI Taxonomy" id="4803"/>
    <lineage>
        <taxon>Eukaryota</taxon>
        <taxon>Sar</taxon>
        <taxon>Stramenopiles</taxon>
        <taxon>Oomycota</taxon>
        <taxon>Peronosporomycetes</taxon>
        <taxon>Pythiales</taxon>
        <taxon>Pythiaceae</taxon>
    </lineage>
</organism>
<keyword evidence="10" id="KW-1185">Reference proteome</keyword>
<sequence length="629" mass="72515">MPLFLANLAMASYFLALCYMMATVVTCTKYIEVRRALRQHHHTGWSTVQLLILSIALGCLFRTTTFSTLCIFDSQNAAANPYNVDHPYDPTLSHVTQGDGWRDGSASSDQVQRDLDFYNKVVAVLFNLPDYLFVSSYILLVLVWAEAFQSSRRHWFSAAEFRRRWMIFYLVFNGALYMMQVVLYSCLFLYDQHGIFKDDKSGRLSLIPEMIFYVVAATDLLLPLIILATWLYLTLSLSGFPFKSPSAQARLRRVGKLAMAWSFGRISYSVITLLTFTQMPPLDEDVDEHKDALASITEWESRMHEVVDTAHSGFHHHKHALQLHLETDPLPFHPSAALVHLVQRERQQASKLAIPNKKPTKQQQSVHQRSAEYLERRLESEIRQHYELENAQAYGKWKKFHIQMNQLRLQLAENVQRDFQQLCHKLHIVVTSRDLEALRDHAETNVVAAAQVDESQSNQIEDNAEEEAMRAHMEREWIAQERFNIQEAFTNQTKKISLDFQTFMDQLNADYAAERTRILSLAGQPQRTQRSTMSPFSSSMAKQNRDKKDQQARRIKSHFKSSIKRSMLVQTAPVVDPATGSSSLVSSSNLPATIHDVDRFQQQLMELEQRFHVMKEVRDCCCNELVSNI</sequence>
<proteinExistence type="inferred from homology"/>
<feature type="transmembrane region" description="Helical" evidence="7">
    <location>
        <begin position="210"/>
        <end position="233"/>
    </location>
</feature>
<comment type="caution">
    <text evidence="9">The sequence shown here is derived from an EMBL/GenBank/DDBJ whole genome shotgun (WGS) entry which is preliminary data.</text>
</comment>
<evidence type="ECO:0000256" key="6">
    <source>
        <dbReference type="SAM" id="MobiDB-lite"/>
    </source>
</evidence>
<evidence type="ECO:0000259" key="8">
    <source>
        <dbReference type="Pfam" id="PF06454"/>
    </source>
</evidence>
<dbReference type="InterPro" id="IPR009457">
    <property type="entry name" value="THH1/TOM1/TOM3_dom"/>
</dbReference>
<feature type="transmembrane region" description="Helical" evidence="7">
    <location>
        <begin position="12"/>
        <end position="31"/>
    </location>
</feature>
<keyword evidence="4 7" id="KW-1133">Transmembrane helix</keyword>
<feature type="compositionally biased region" description="Polar residues" evidence="6">
    <location>
        <begin position="523"/>
        <end position="542"/>
    </location>
</feature>
<evidence type="ECO:0000256" key="5">
    <source>
        <dbReference type="ARBA" id="ARBA00023136"/>
    </source>
</evidence>
<comment type="similarity">
    <text evidence="2">Belongs to the plant tobamovirus multiplication TOM1 protein family.</text>
</comment>
<feature type="transmembrane region" description="Helical" evidence="7">
    <location>
        <begin position="166"/>
        <end position="190"/>
    </location>
</feature>
<reference evidence="9" key="2">
    <citation type="journal article" date="2023" name="Microbiol Resour">
        <title>Decontamination and Annotation of the Draft Genome Sequence of the Oomycete Lagenidium giganteum ARSEF 373.</title>
        <authorList>
            <person name="Morgan W.R."/>
            <person name="Tartar A."/>
        </authorList>
    </citation>
    <scope>NUCLEOTIDE SEQUENCE</scope>
    <source>
        <strain evidence="9">ARSEF 373</strain>
    </source>
</reference>
<dbReference type="PANTHER" id="PTHR31142:SF3">
    <property type="entry name" value="THH1_TOM1_TOM3 DOMAIN-CONTAINING PROTEIN"/>
    <property type="match status" value="1"/>
</dbReference>
<reference evidence="9" key="1">
    <citation type="submission" date="2022-11" db="EMBL/GenBank/DDBJ databases">
        <authorList>
            <person name="Morgan W.R."/>
            <person name="Tartar A."/>
        </authorList>
    </citation>
    <scope>NUCLEOTIDE SEQUENCE</scope>
    <source>
        <strain evidence="9">ARSEF 373</strain>
    </source>
</reference>
<feature type="domain" description="THH1/TOM1/TOM3" evidence="8">
    <location>
        <begin position="122"/>
        <end position="262"/>
    </location>
</feature>
<dbReference type="Proteomes" id="UP001146120">
    <property type="component" value="Unassembled WGS sequence"/>
</dbReference>
<evidence type="ECO:0000256" key="2">
    <source>
        <dbReference type="ARBA" id="ARBA00006779"/>
    </source>
</evidence>
<name>A0AAV2ZAI2_9STRA</name>
<evidence type="ECO:0000256" key="4">
    <source>
        <dbReference type="ARBA" id="ARBA00022989"/>
    </source>
</evidence>
<dbReference type="EMBL" id="DAKRPA010000008">
    <property type="protein sequence ID" value="DBA04423.1"/>
    <property type="molecule type" value="Genomic_DNA"/>
</dbReference>
<dbReference type="AlphaFoldDB" id="A0AAV2ZAI2"/>
<evidence type="ECO:0000256" key="3">
    <source>
        <dbReference type="ARBA" id="ARBA00022692"/>
    </source>
</evidence>
<evidence type="ECO:0000313" key="10">
    <source>
        <dbReference type="Proteomes" id="UP001146120"/>
    </source>
</evidence>
<keyword evidence="3 7" id="KW-0812">Transmembrane</keyword>
<feature type="transmembrane region" description="Helical" evidence="7">
    <location>
        <begin position="121"/>
        <end position="145"/>
    </location>
</feature>
<dbReference type="Pfam" id="PF06454">
    <property type="entry name" value="THH1_TOM1-3_dom"/>
    <property type="match status" value="1"/>
</dbReference>
<evidence type="ECO:0000313" key="9">
    <source>
        <dbReference type="EMBL" id="DBA04423.1"/>
    </source>
</evidence>
<evidence type="ECO:0000256" key="7">
    <source>
        <dbReference type="SAM" id="Phobius"/>
    </source>
</evidence>
<feature type="region of interest" description="Disordered" evidence="6">
    <location>
        <begin position="523"/>
        <end position="552"/>
    </location>
</feature>
<keyword evidence="5 7" id="KW-0472">Membrane</keyword>
<feature type="compositionally biased region" description="Basic and acidic residues" evidence="6">
    <location>
        <begin position="543"/>
        <end position="552"/>
    </location>
</feature>
<comment type="subcellular location">
    <subcellularLocation>
        <location evidence="1">Endomembrane system</location>
        <topology evidence="1">Multi-pass membrane protein</topology>
    </subcellularLocation>
</comment>
<gene>
    <name evidence="9" type="ORF">N0F65_010019</name>
</gene>
<protein>
    <recommendedName>
        <fullName evidence="8">THH1/TOM1/TOM3 domain-containing protein</fullName>
    </recommendedName>
</protein>
<dbReference type="InterPro" id="IPR040226">
    <property type="entry name" value="THH1/TOM1/TOM3"/>
</dbReference>
<dbReference type="GO" id="GO:0012505">
    <property type="term" value="C:endomembrane system"/>
    <property type="evidence" value="ECO:0007669"/>
    <property type="project" value="UniProtKB-SubCell"/>
</dbReference>
<dbReference type="PANTHER" id="PTHR31142">
    <property type="entry name" value="TOBAMOVIRUS MULTIPLICATION PROTEIN 1-LIKE ISOFORM X1"/>
    <property type="match status" value="1"/>
</dbReference>
<evidence type="ECO:0000256" key="1">
    <source>
        <dbReference type="ARBA" id="ARBA00004127"/>
    </source>
</evidence>
<accession>A0AAV2ZAI2</accession>